<dbReference type="AlphaFoldDB" id="A0A318MT28"/>
<dbReference type="RefSeq" id="WP_110443947.1">
    <property type="nucleotide sequence ID" value="NZ_CAMKYU010000008.1"/>
</dbReference>
<dbReference type="EMBL" id="QGLM01000017">
    <property type="protein sequence ID" value="PXY95079.1"/>
    <property type="molecule type" value="Genomic_DNA"/>
</dbReference>
<comment type="caution">
    <text evidence="1">The sequence shown here is derived from an EMBL/GenBank/DDBJ whole genome shotgun (WGS) entry which is preliminary data.</text>
</comment>
<protein>
    <submittedName>
        <fullName evidence="1">Uncharacterized protein</fullName>
    </submittedName>
</protein>
<organism evidence="1 2">
    <name type="scientific">Frischella perrara</name>
    <dbReference type="NCBI Taxonomy" id="1267021"/>
    <lineage>
        <taxon>Bacteria</taxon>
        <taxon>Pseudomonadati</taxon>
        <taxon>Pseudomonadota</taxon>
        <taxon>Gammaproteobacteria</taxon>
        <taxon>Orbales</taxon>
        <taxon>Orbaceae</taxon>
        <taxon>Frischella</taxon>
    </lineage>
</organism>
<gene>
    <name evidence="1" type="ORF">DKK76_08810</name>
</gene>
<dbReference type="Proteomes" id="UP000247838">
    <property type="component" value="Unassembled WGS sequence"/>
</dbReference>
<name>A0A318MT28_FRIPE</name>
<proteinExistence type="predicted"/>
<reference evidence="1 2" key="1">
    <citation type="submission" date="2018-05" db="EMBL/GenBank/DDBJ databases">
        <title>Reference genomes for bee gut microbiota database.</title>
        <authorList>
            <person name="Ellegaard K.M."/>
        </authorList>
    </citation>
    <scope>NUCLEOTIDE SEQUENCE [LARGE SCALE GENOMIC DNA]</scope>
    <source>
        <strain evidence="1 2">ESL0167</strain>
    </source>
</reference>
<evidence type="ECO:0000313" key="2">
    <source>
        <dbReference type="Proteomes" id="UP000247838"/>
    </source>
</evidence>
<sequence length="66" mass="7610">MSLIVRREDLIAAQQCSSGARSFFKRHGLDWSDFLKNGIDAEILLKINDVMANQVIEQARQRYGRE</sequence>
<accession>A0A318MT28</accession>
<evidence type="ECO:0000313" key="1">
    <source>
        <dbReference type="EMBL" id="PXY95079.1"/>
    </source>
</evidence>